<proteinExistence type="predicted"/>
<dbReference type="EMBL" id="CM041544">
    <property type="protein sequence ID" value="KAI3363556.1"/>
    <property type="molecule type" value="Genomic_DNA"/>
</dbReference>
<comment type="caution">
    <text evidence="1">The sequence shown here is derived from an EMBL/GenBank/DDBJ whole genome shotgun (WGS) entry which is preliminary data.</text>
</comment>
<gene>
    <name evidence="1" type="ORF">L3Q82_012161</name>
</gene>
<keyword evidence="2" id="KW-1185">Reference proteome</keyword>
<organism evidence="1 2">
    <name type="scientific">Scortum barcoo</name>
    <name type="common">barcoo grunter</name>
    <dbReference type="NCBI Taxonomy" id="214431"/>
    <lineage>
        <taxon>Eukaryota</taxon>
        <taxon>Metazoa</taxon>
        <taxon>Chordata</taxon>
        <taxon>Craniata</taxon>
        <taxon>Vertebrata</taxon>
        <taxon>Euteleostomi</taxon>
        <taxon>Actinopterygii</taxon>
        <taxon>Neopterygii</taxon>
        <taxon>Teleostei</taxon>
        <taxon>Neoteleostei</taxon>
        <taxon>Acanthomorphata</taxon>
        <taxon>Eupercaria</taxon>
        <taxon>Centrarchiformes</taxon>
        <taxon>Terapontoidei</taxon>
        <taxon>Terapontidae</taxon>
        <taxon>Scortum</taxon>
    </lineage>
</organism>
<accession>A0ACB8W752</accession>
<feature type="non-terminal residue" evidence="1">
    <location>
        <position position="1"/>
    </location>
</feature>
<name>A0ACB8W752_9TELE</name>
<evidence type="ECO:0000313" key="2">
    <source>
        <dbReference type="Proteomes" id="UP000831701"/>
    </source>
</evidence>
<reference evidence="1" key="1">
    <citation type="submission" date="2022-04" db="EMBL/GenBank/DDBJ databases">
        <title>Jade perch genome.</title>
        <authorList>
            <person name="Chao B."/>
        </authorList>
    </citation>
    <scope>NUCLEOTIDE SEQUENCE</scope>
    <source>
        <strain evidence="1">CB-2022</strain>
    </source>
</reference>
<dbReference type="Proteomes" id="UP000831701">
    <property type="component" value="Chromosome 14"/>
</dbReference>
<protein>
    <submittedName>
        <fullName evidence="1">Uncharacterized protein</fullName>
    </submittedName>
</protein>
<sequence length="2649" mass="296092">TMVGERRNGNLLVQLGPRLQAYPEELIRQRRNHDGQTEYLIRWCLVTIDDGSSSGGGASEACGTGGGSSSGVGGSSSSTSGESKTENILMWMSTEDVYANCPTLLGKRKTDSQRPLQPQETQHGGESSDGGQRSGAEFPADVTFDEVELSDMKEDVKNLVRRARKQMAKKSDFSISITHTIHVLSAGAYAGIGSLVGVFKETGALNLLMELLCNKETQTRRSAGKMLRALASHDAGSRAYVLLSLSQQDGIEQHMDFDNRYTLLELFAETTSSEEHGISFEGIHLPQIPGKLLFSLVKRYLCVTSLMDKLNTAGAESNSDRQDVSPSPASSSTAHQTEHLRVRREFDFTMAMANLISELVRVMGWDRNRQPPDGSAHHRGGGTCVEEQGEEASRPVLRSIFQPRFCTSPVVLNAASAVAAPSATPPKKKTGNGYKTRSDFASRSAYVEYVQDNLKSGTIVRMLEDYEEVSAGDEGEFRYSNDGSPPVQVYWNSLSRTYWVHWHMVEILGSGSSSQAEKETQEKASSLTETLKLTAVSQTFFSKPPGGLYSLPYLSEGLQTEPLTLSRAEWWEILFFVKKLEPKQQQEVNAVLLQSLDDQEAELDDWSLIGLSVPGDVAKKLLHYLKQKLPSSCLSDLLCSHTFCKHYLRRGGGSLEDEELLGEDRLITAASSSHTCLCLTPVCLLAESSLSSSSLSGGAGGAQSSSSSASASSSAMGSVSKKAKKELPADSGFGSSETESELPSEDDSKYPDDLEDKLKVFNNPRVQGKKTVLEKLGEVVDILKKGGVGLRPGPTAGRCPLHYPAAGGEGGTGEELHEERLGSDYTVRNQTRASSGLHQIRRACGEFRGPRRGETLCQDKVLKLLVELLGSSSKDLVVSTLRLTHLLMLKYEWRVSFATEGGVKAVLSCMQEFSTVTHVQQLALATLKVITGASKHDLRSVGSNLPLSEAGTQMMLEIFASIGSATPEGSKGLLGAIPAAIDLMLKTKGCMLSVRNGLLVIIMLISNHKSLAEQLVASDVTAVLKKCLTLSRAETMLAIIALNHISMVHKLESKECREQLDFKDTELQMLVVSLKELTATKEVIQTLEQLLCDDTSQLEEERSQVIHSRDMYQDLVRLMEQHRADRAVQLSILRILNKFLDNYEEDVLPWHESIEPCLSSMAACINDREAVQLFIRFLYRLASLNKDYAVVMCRLGTKEALVKALDKHSTNLLLVTELRDLITDCEKYASLYKKMTTSVLAGCIQMVLGQIEEHRRSHQPINIPFFDVFLRNLCQGSSVELKEDKCWEKVEVSSNHHRANKLTDKNPKTYWESNGCTGSHFINIYMHKGVIIRQLAILVASEDSSYMPARILVLGGDEPTNINTELNTVNVTPSASRVVLLENMTRFWSIIQIRVKRCQQGGIDTRVHGFEVLGPKPTFWPVFKEQLCCRTYLFYSTKAHTWCQEVMEDKTQLLQLFNNPLSWLLSEYLDNAESARRCKSRAAIFNSRVRRLTHLLVHVDTSRPDSEELKPPVKSRRTNMSFHSSSVFKEFFLFSEGLNRSKELKNGKEGKNKDTTAATSSSSSSSAKPKVKSSSSIAGIALCWQGVVQRQVRLMALFHQYLHGSASARKKFLESSCSLPDFVERYRSLYLRLKNAMEELFGQQTAFVLALRHGFSAALLQLSILRAMHVSERFAQYIDQMIQASGAASGSVETLERLQQFLEPMLFLSGLELANTFEHFYRYYVGDRLLAQGNVWLETAVIDQIGSCFPSRFPQQMLKNLSESSELQQEFHLYRLQQLDRCLQEHDQMMEEEWAESEEEAEVQVLVLSPRCWAVSSLCFLDEPAKHFPSELCSYLNQFTQFYTHSQCMYGLSHSKPRRLQWTWLGHAELQFGCWTLHVSTLQMFILLQFNSHEEVQVDALLQQATGLSASVLQHALLPLIGEGGLLTCSHPDEPSQGVLRLNQQVAARCLDGMPASIQLLPKQTYLNVDEDAAGTLERKRNYIYCLIVHIMKQEKEMHIDNLVFKVLDSCQKQEASRSPGTGRFSCSTGDVLSCIMHVISKGCIRRNEENPHIVEFLPEDPSTPQKGQAQFSFSRTEIRKDAADSVADISLMSTPRQFEDGVLDAVLFSMGRTMTQEEVRQLMQRTVQQVSGTLSLDLDRAEHLLVHCKWNVDLLVQRYTDDPDTLIMAAGLKFRNPQPPPSPASTCPVCLGPRSAGTEPVPSLSCMHYCCRSCWQEYLTARIEQNLVMNCNCPITDCQAQPTSRFFMNILTDKDTIAKYENALLRGYVECCSNLTWCTNPQGCDQILCKENMGSMGTCSKCCWSSCFSCNFPEAHYPASCSHMSQWMDDGGYYEGMSMEAQSKHLAKLISKRCPSCQAQIEKNEGCLHMTCAKCNHGFCWRCLKPWKPTHKDYYNCSAMVSKAARQEKKFQDYNERCTFHNQAKDFAINLENKVSSINEALQMKSLTFVIDACKVLAQARKVLAYSCVYSYYNQETEKMDVMEQQTEALDLHTNALQILLEETLLQCTDLASCVRLLKPEHLNTGLELIRRIQERLLAILQHSTQDFRVGYQSKSSQEPESTQANLSNHADTNKVSKSDRASDSGDSDNNNNTGEEGGEEAEDEDDEYDEEYVPEWHEDYDEDDIDEDDFFSDDDTSPRTWRGTSAP</sequence>
<evidence type="ECO:0000313" key="1">
    <source>
        <dbReference type="EMBL" id="KAI3363556.1"/>
    </source>
</evidence>